<name>A0ABW4Q829_9MICC</name>
<evidence type="ECO:0008006" key="4">
    <source>
        <dbReference type="Google" id="ProtNLM"/>
    </source>
</evidence>
<comment type="caution">
    <text evidence="2">The sequence shown here is derived from an EMBL/GenBank/DDBJ whole genome shotgun (WGS) entry which is preliminary data.</text>
</comment>
<evidence type="ECO:0000256" key="1">
    <source>
        <dbReference type="SAM" id="Phobius"/>
    </source>
</evidence>
<reference evidence="3" key="1">
    <citation type="journal article" date="2019" name="Int. J. Syst. Evol. Microbiol.">
        <title>The Global Catalogue of Microorganisms (GCM) 10K type strain sequencing project: providing services to taxonomists for standard genome sequencing and annotation.</title>
        <authorList>
            <consortium name="The Broad Institute Genomics Platform"/>
            <consortium name="The Broad Institute Genome Sequencing Center for Infectious Disease"/>
            <person name="Wu L."/>
            <person name="Ma J."/>
        </authorList>
    </citation>
    <scope>NUCLEOTIDE SEQUENCE [LARGE SCALE GENOMIC DNA]</scope>
    <source>
        <strain evidence="3">JCM 11496</strain>
    </source>
</reference>
<organism evidence="2 3">
    <name type="scientific">Arthrobacter flavus</name>
    <dbReference type="NCBI Taxonomy" id="95172"/>
    <lineage>
        <taxon>Bacteria</taxon>
        <taxon>Bacillati</taxon>
        <taxon>Actinomycetota</taxon>
        <taxon>Actinomycetes</taxon>
        <taxon>Micrococcales</taxon>
        <taxon>Micrococcaceae</taxon>
        <taxon>Arthrobacter</taxon>
    </lineage>
</organism>
<keyword evidence="1" id="KW-0812">Transmembrane</keyword>
<gene>
    <name evidence="2" type="ORF">ACFSFX_09620</name>
</gene>
<accession>A0ABW4Q829</accession>
<proteinExistence type="predicted"/>
<evidence type="ECO:0000313" key="3">
    <source>
        <dbReference type="Proteomes" id="UP001597307"/>
    </source>
</evidence>
<dbReference type="Proteomes" id="UP001597307">
    <property type="component" value="Unassembled WGS sequence"/>
</dbReference>
<dbReference type="EMBL" id="JBHUGA010000030">
    <property type="protein sequence ID" value="MFD1846855.1"/>
    <property type="molecule type" value="Genomic_DNA"/>
</dbReference>
<keyword evidence="1" id="KW-1133">Transmembrane helix</keyword>
<keyword evidence="1" id="KW-0472">Membrane</keyword>
<dbReference type="RefSeq" id="WP_343878348.1">
    <property type="nucleotide sequence ID" value="NZ_BAAAIJ010000013.1"/>
</dbReference>
<protein>
    <recommendedName>
        <fullName evidence="4">Alkaline shock response membrane anchor protein AmaP</fullName>
    </recommendedName>
</protein>
<evidence type="ECO:0000313" key="2">
    <source>
        <dbReference type="EMBL" id="MFD1846855.1"/>
    </source>
</evidence>
<keyword evidence="3" id="KW-1185">Reference proteome</keyword>
<feature type="transmembrane region" description="Helical" evidence="1">
    <location>
        <begin position="65"/>
        <end position="87"/>
    </location>
</feature>
<sequence>MSSTHRWLNRMLLAVLGLTLVAIGALTAAAGLVPEAAESWTSIGTSAVTGFPGLLASAPLTADTSWWTIAALALMVVCAALLVGWIASQGGGRTSTVGRQESASGKTTVETSLVADALRTALEENDQVLAVAVSSWRVRRHTGLRVRVQPRRGASPGAIVAAANEAIAGLDTLLGERIPVLVSVQNGARTRFTRTRRVD</sequence>